<evidence type="ECO:0000256" key="9">
    <source>
        <dbReference type="ARBA" id="ARBA00022989"/>
    </source>
</evidence>
<evidence type="ECO:0000256" key="8">
    <source>
        <dbReference type="ARBA" id="ARBA00022982"/>
    </source>
</evidence>
<proteinExistence type="inferred from homology"/>
<keyword evidence="9 13" id="KW-1133">Transmembrane helix</keyword>
<evidence type="ECO:0000256" key="2">
    <source>
        <dbReference type="ARBA" id="ARBA00004651"/>
    </source>
</evidence>
<reference evidence="15 16" key="1">
    <citation type="submission" date="2020-01" db="EMBL/GenBank/DDBJ databases">
        <authorList>
            <person name="Lee S.D."/>
        </authorList>
    </citation>
    <scope>NUCLEOTIDE SEQUENCE [LARGE SCALE GENOMIC DNA]</scope>
    <source>
        <strain evidence="15 16">SAP-1</strain>
    </source>
</reference>
<feature type="domain" description="Cytochrome b561 bacterial/Ni-hydrogenase" evidence="14">
    <location>
        <begin position="11"/>
        <end position="176"/>
    </location>
</feature>
<name>A0A848MPW9_9GAMM</name>
<dbReference type="EMBL" id="JAADJU010000014">
    <property type="protein sequence ID" value="NMP29373.1"/>
    <property type="molecule type" value="Genomic_DNA"/>
</dbReference>
<keyword evidence="11 13" id="KW-0472">Membrane</keyword>
<reference evidence="15 16" key="2">
    <citation type="submission" date="2020-06" db="EMBL/GenBank/DDBJ databases">
        <title>Polyphasic characterization of a Rahnella strain isolated from tree sap.</title>
        <authorList>
            <person name="Kim I.S."/>
        </authorList>
    </citation>
    <scope>NUCLEOTIDE SEQUENCE [LARGE SCALE GENOMIC DNA]</scope>
    <source>
        <strain evidence="15 16">SAP-1</strain>
    </source>
</reference>
<keyword evidence="5" id="KW-0349">Heme</keyword>
<comment type="caution">
    <text evidence="15">The sequence shown here is derived from an EMBL/GenBank/DDBJ whole genome shotgun (WGS) entry which is preliminary data.</text>
</comment>
<keyword evidence="6 13" id="KW-0812">Transmembrane</keyword>
<evidence type="ECO:0000313" key="15">
    <source>
        <dbReference type="EMBL" id="NMP29373.1"/>
    </source>
</evidence>
<dbReference type="GO" id="GO:0046872">
    <property type="term" value="F:metal ion binding"/>
    <property type="evidence" value="ECO:0007669"/>
    <property type="project" value="UniProtKB-KW"/>
</dbReference>
<evidence type="ECO:0000256" key="7">
    <source>
        <dbReference type="ARBA" id="ARBA00022723"/>
    </source>
</evidence>
<feature type="transmembrane region" description="Helical" evidence="13">
    <location>
        <begin position="18"/>
        <end position="38"/>
    </location>
</feature>
<sequence>MQNNGAIIPTRYDGFSRLLHWLVAIVIIYAMCMGYILHALEGTAYFQFFSVLNMTLGTIATPIMLVRFIWRFFRPSVPYPAEIGRMKKSFLIFAHEVFYLTIFVTLVSGFLMLEKGYNLFGLWPIPQPIENLEVNRFFFIVHRYACITLGVILVGHVTAVVRHYLAGKKAIIARMF</sequence>
<evidence type="ECO:0000256" key="12">
    <source>
        <dbReference type="ARBA" id="ARBA00037975"/>
    </source>
</evidence>
<dbReference type="InterPro" id="IPR011577">
    <property type="entry name" value="Cyt_b561_bac/Ni-Hgenase"/>
</dbReference>
<keyword evidence="3" id="KW-0813">Transport</keyword>
<gene>
    <name evidence="15" type="ORF">GW590_21240</name>
</gene>
<dbReference type="InterPro" id="IPR052168">
    <property type="entry name" value="Cytochrome_b561_oxidase"/>
</dbReference>
<dbReference type="SUPFAM" id="SSF81342">
    <property type="entry name" value="Transmembrane di-heme cytochromes"/>
    <property type="match status" value="1"/>
</dbReference>
<keyword evidence="10" id="KW-0408">Iron</keyword>
<feature type="transmembrane region" description="Helical" evidence="13">
    <location>
        <begin position="141"/>
        <end position="165"/>
    </location>
</feature>
<feature type="transmembrane region" description="Helical" evidence="13">
    <location>
        <begin position="44"/>
        <end position="70"/>
    </location>
</feature>
<evidence type="ECO:0000256" key="13">
    <source>
        <dbReference type="SAM" id="Phobius"/>
    </source>
</evidence>
<keyword evidence="16" id="KW-1185">Reference proteome</keyword>
<dbReference type="Proteomes" id="UP000585363">
    <property type="component" value="Unassembled WGS sequence"/>
</dbReference>
<keyword evidence="8" id="KW-0249">Electron transport</keyword>
<evidence type="ECO:0000256" key="6">
    <source>
        <dbReference type="ARBA" id="ARBA00022692"/>
    </source>
</evidence>
<keyword evidence="7" id="KW-0479">Metal-binding</keyword>
<keyword evidence="4" id="KW-1003">Cell membrane</keyword>
<feature type="transmembrane region" description="Helical" evidence="13">
    <location>
        <begin position="90"/>
        <end position="113"/>
    </location>
</feature>
<comment type="subcellular location">
    <subcellularLocation>
        <location evidence="2">Cell membrane</location>
        <topology evidence="2">Multi-pass membrane protein</topology>
    </subcellularLocation>
</comment>
<evidence type="ECO:0000256" key="10">
    <source>
        <dbReference type="ARBA" id="ARBA00023004"/>
    </source>
</evidence>
<dbReference type="GO" id="GO:0022904">
    <property type="term" value="P:respiratory electron transport chain"/>
    <property type="evidence" value="ECO:0007669"/>
    <property type="project" value="InterPro"/>
</dbReference>
<accession>A0A848MPW9</accession>
<organism evidence="15 16">
    <name type="scientific">Rouxiella aceris</name>
    <dbReference type="NCBI Taxonomy" id="2703884"/>
    <lineage>
        <taxon>Bacteria</taxon>
        <taxon>Pseudomonadati</taxon>
        <taxon>Pseudomonadota</taxon>
        <taxon>Gammaproteobacteria</taxon>
        <taxon>Enterobacterales</taxon>
        <taxon>Yersiniaceae</taxon>
        <taxon>Rouxiella</taxon>
    </lineage>
</organism>
<dbReference type="GO" id="GO:0020037">
    <property type="term" value="F:heme binding"/>
    <property type="evidence" value="ECO:0007669"/>
    <property type="project" value="TreeGrafter"/>
</dbReference>
<evidence type="ECO:0000256" key="3">
    <source>
        <dbReference type="ARBA" id="ARBA00022448"/>
    </source>
</evidence>
<dbReference type="PANTHER" id="PTHR30529:SF1">
    <property type="entry name" value="CYTOCHROME B561 HOMOLOG 2"/>
    <property type="match status" value="1"/>
</dbReference>
<dbReference type="PANTHER" id="PTHR30529">
    <property type="entry name" value="CYTOCHROME B561"/>
    <property type="match status" value="1"/>
</dbReference>
<dbReference type="RefSeq" id="WP_169405088.1">
    <property type="nucleotide sequence ID" value="NZ_JAADJU010000014.1"/>
</dbReference>
<comment type="cofactor">
    <cofactor evidence="1">
        <name>heme b</name>
        <dbReference type="ChEBI" id="CHEBI:60344"/>
    </cofactor>
</comment>
<dbReference type="GO" id="GO:0005886">
    <property type="term" value="C:plasma membrane"/>
    <property type="evidence" value="ECO:0007669"/>
    <property type="project" value="UniProtKB-SubCell"/>
</dbReference>
<dbReference type="GO" id="GO:0009055">
    <property type="term" value="F:electron transfer activity"/>
    <property type="evidence" value="ECO:0007669"/>
    <property type="project" value="InterPro"/>
</dbReference>
<evidence type="ECO:0000259" key="14">
    <source>
        <dbReference type="Pfam" id="PF01292"/>
    </source>
</evidence>
<protein>
    <submittedName>
        <fullName evidence="15">Cytochrome B</fullName>
    </submittedName>
</protein>
<evidence type="ECO:0000256" key="11">
    <source>
        <dbReference type="ARBA" id="ARBA00023136"/>
    </source>
</evidence>
<evidence type="ECO:0000313" key="16">
    <source>
        <dbReference type="Proteomes" id="UP000585363"/>
    </source>
</evidence>
<evidence type="ECO:0000256" key="5">
    <source>
        <dbReference type="ARBA" id="ARBA00022617"/>
    </source>
</evidence>
<dbReference type="InterPro" id="IPR016174">
    <property type="entry name" value="Di-haem_cyt_TM"/>
</dbReference>
<dbReference type="AlphaFoldDB" id="A0A848MPW9"/>
<comment type="similarity">
    <text evidence="12">Belongs to the cytochrome b561 family.</text>
</comment>
<dbReference type="Pfam" id="PF01292">
    <property type="entry name" value="Ni_hydr_CYTB"/>
    <property type="match status" value="1"/>
</dbReference>
<evidence type="ECO:0000256" key="4">
    <source>
        <dbReference type="ARBA" id="ARBA00022475"/>
    </source>
</evidence>
<evidence type="ECO:0000256" key="1">
    <source>
        <dbReference type="ARBA" id="ARBA00001970"/>
    </source>
</evidence>